<dbReference type="InterPro" id="IPR024383">
    <property type="entry name" value="DUF3849"/>
</dbReference>
<protein>
    <submittedName>
        <fullName evidence="2">DUF3849 domain-containing protein</fullName>
    </submittedName>
</protein>
<dbReference type="Proteomes" id="UP000430508">
    <property type="component" value="Chromosome"/>
</dbReference>
<name>A0A857DDH5_9FIRM</name>
<organism evidence="2 3">
    <name type="scientific">Dehalobacter restrictus</name>
    <dbReference type="NCBI Taxonomy" id="55583"/>
    <lineage>
        <taxon>Bacteria</taxon>
        <taxon>Bacillati</taxon>
        <taxon>Bacillota</taxon>
        <taxon>Clostridia</taxon>
        <taxon>Eubacteriales</taxon>
        <taxon>Desulfitobacteriaceae</taxon>
        <taxon>Dehalobacter</taxon>
    </lineage>
</organism>
<gene>
    <name evidence="2" type="ORF">GQ588_00655</name>
</gene>
<dbReference type="EMBL" id="CP046996">
    <property type="protein sequence ID" value="QGZ99283.1"/>
    <property type="molecule type" value="Genomic_DNA"/>
</dbReference>
<dbReference type="Pfam" id="PF12960">
    <property type="entry name" value="DUF3849"/>
    <property type="match status" value="1"/>
</dbReference>
<evidence type="ECO:0000313" key="3">
    <source>
        <dbReference type="Proteomes" id="UP000430508"/>
    </source>
</evidence>
<proteinExistence type="predicted"/>
<dbReference type="AlphaFoldDB" id="A0A857DDH5"/>
<sequence>MGNYDTIDQWRNEYYYKLRDCKKAMMDDCALSQAYNSNTLKKFMEQLIGTHGLENVSLLLSNTIREAPWDKRYSSKVKAWANRYPEIQPASAEEKEPLRIFALNLYEHPAILNQAARIAMQKEKELSQSKPKEQAR</sequence>
<evidence type="ECO:0000313" key="2">
    <source>
        <dbReference type="EMBL" id="QGZ99283.1"/>
    </source>
</evidence>
<accession>A0A857DDH5</accession>
<reference evidence="2 3" key="1">
    <citation type="submission" date="2019-12" db="EMBL/GenBank/DDBJ databases">
        <title>Sequence classification of anaerobic respiratory reductive dehalogenases: First we see many, then we see few.</title>
        <authorList>
            <person name="Molenda O."/>
            <person name="Puentes Jacome L.A."/>
            <person name="Cao X."/>
            <person name="Nesbo C.L."/>
            <person name="Tang S."/>
            <person name="Morson N."/>
            <person name="Patron J."/>
            <person name="Lomheim L."/>
            <person name="Wishart D.S."/>
            <person name="Edwards E.A."/>
        </authorList>
    </citation>
    <scope>NUCLEOTIDE SEQUENCE [LARGE SCALE GENOMIC DNA]</scope>
    <source>
        <strain evidence="2 3">12DCA</strain>
    </source>
</reference>
<dbReference type="RefSeq" id="WP_158208088.1">
    <property type="nucleotide sequence ID" value="NZ_CP046996.1"/>
</dbReference>
<evidence type="ECO:0000259" key="1">
    <source>
        <dbReference type="Pfam" id="PF12960"/>
    </source>
</evidence>
<feature type="domain" description="DUF3849" evidence="1">
    <location>
        <begin position="5"/>
        <end position="114"/>
    </location>
</feature>